<accession>A0A8B6DDW4</accession>
<dbReference type="PANTHER" id="PTHR19871:SF41">
    <property type="entry name" value="NACHT DOMAIN- AND WD REPEAT-CONTAINING PROTEIN 1-LIKE"/>
    <property type="match status" value="1"/>
</dbReference>
<dbReference type="Gene3D" id="2.130.10.10">
    <property type="entry name" value="YVTN repeat-like/Quinoprotein amine dehydrogenase"/>
    <property type="match status" value="4"/>
</dbReference>
<feature type="region of interest" description="Disordered" evidence="8">
    <location>
        <begin position="2234"/>
        <end position="2255"/>
    </location>
</feature>
<dbReference type="GO" id="GO:0016887">
    <property type="term" value="F:ATP hydrolysis activity"/>
    <property type="evidence" value="ECO:0007669"/>
    <property type="project" value="InterPro"/>
</dbReference>
<feature type="repeat" description="WD" evidence="6">
    <location>
        <begin position="1600"/>
        <end position="1641"/>
    </location>
</feature>
<dbReference type="Gene3D" id="3.30.60.90">
    <property type="match status" value="1"/>
</dbReference>
<dbReference type="InterPro" id="IPR019775">
    <property type="entry name" value="WD40_repeat_CS"/>
</dbReference>
<evidence type="ECO:0000256" key="7">
    <source>
        <dbReference type="PROSITE-ProRule" id="PRU00228"/>
    </source>
</evidence>
<proteinExistence type="predicted"/>
<evidence type="ECO:0000313" key="10">
    <source>
        <dbReference type="EMBL" id="VDI17411.1"/>
    </source>
</evidence>
<evidence type="ECO:0000256" key="5">
    <source>
        <dbReference type="ARBA" id="ARBA00022833"/>
    </source>
</evidence>
<dbReference type="SMART" id="SM00320">
    <property type="entry name" value="WD40"/>
    <property type="match status" value="13"/>
</dbReference>
<dbReference type="InterPro" id="IPR046851">
    <property type="entry name" value="NBCH_WD40"/>
</dbReference>
<dbReference type="InterPro" id="IPR003593">
    <property type="entry name" value="AAA+_ATPase"/>
</dbReference>
<evidence type="ECO:0000259" key="9">
    <source>
        <dbReference type="PROSITE" id="PS50135"/>
    </source>
</evidence>
<dbReference type="InterPro" id="IPR052752">
    <property type="entry name" value="NACHT-WD_repeat"/>
</dbReference>
<comment type="caution">
    <text evidence="10">The sequence shown here is derived from an EMBL/GenBank/DDBJ whole genome shotgun (WGS) entry which is preliminary data.</text>
</comment>
<dbReference type="GO" id="GO:0008270">
    <property type="term" value="F:zinc ion binding"/>
    <property type="evidence" value="ECO:0007669"/>
    <property type="project" value="UniProtKB-KW"/>
</dbReference>
<dbReference type="Pfam" id="PF00400">
    <property type="entry name" value="WD40"/>
    <property type="match status" value="4"/>
</dbReference>
<evidence type="ECO:0000256" key="2">
    <source>
        <dbReference type="ARBA" id="ARBA00022723"/>
    </source>
</evidence>
<protein>
    <recommendedName>
        <fullName evidence="9">ZZ-type domain-containing protein</fullName>
    </recommendedName>
</protein>
<feature type="region of interest" description="Disordered" evidence="8">
    <location>
        <begin position="1"/>
        <end position="32"/>
    </location>
</feature>
<dbReference type="EMBL" id="UYJE01003209">
    <property type="protein sequence ID" value="VDI17411.1"/>
    <property type="molecule type" value="Genomic_DNA"/>
</dbReference>
<dbReference type="InterPro" id="IPR020472">
    <property type="entry name" value="WD40_PAC1"/>
</dbReference>
<dbReference type="PROSITE" id="PS50294">
    <property type="entry name" value="WD_REPEATS_REGION"/>
    <property type="match status" value="5"/>
</dbReference>
<feature type="domain" description="ZZ-type" evidence="9">
    <location>
        <begin position="362"/>
        <end position="414"/>
    </location>
</feature>
<feature type="repeat" description="WD" evidence="6">
    <location>
        <begin position="1893"/>
        <end position="1934"/>
    </location>
</feature>
<dbReference type="PROSITE" id="PS00678">
    <property type="entry name" value="WD_REPEATS_1"/>
    <property type="match status" value="1"/>
</dbReference>
<dbReference type="SMART" id="SM00382">
    <property type="entry name" value="AAA"/>
    <property type="match status" value="1"/>
</dbReference>
<dbReference type="InterPro" id="IPR001680">
    <property type="entry name" value="WD40_rpt"/>
</dbReference>
<dbReference type="InterPro" id="IPR015943">
    <property type="entry name" value="WD40/YVTN_repeat-like_dom_sf"/>
</dbReference>
<gene>
    <name evidence="10" type="ORF">MGAL_10B014455</name>
</gene>
<keyword evidence="11" id="KW-1185">Reference proteome</keyword>
<dbReference type="SUPFAM" id="SSF50978">
    <property type="entry name" value="WD40 repeat-like"/>
    <property type="match status" value="1"/>
</dbReference>
<dbReference type="Pfam" id="PF00569">
    <property type="entry name" value="ZZ"/>
    <property type="match status" value="1"/>
</dbReference>
<dbReference type="PROSITE" id="PS50082">
    <property type="entry name" value="WD_REPEATS_2"/>
    <property type="match status" value="7"/>
</dbReference>
<keyword evidence="3" id="KW-0677">Repeat</keyword>
<dbReference type="SUPFAM" id="SSF57850">
    <property type="entry name" value="RING/U-box"/>
    <property type="match status" value="1"/>
</dbReference>
<evidence type="ECO:0000256" key="8">
    <source>
        <dbReference type="SAM" id="MobiDB-lite"/>
    </source>
</evidence>
<dbReference type="SMART" id="SM00291">
    <property type="entry name" value="ZnF_ZZ"/>
    <property type="match status" value="1"/>
</dbReference>
<dbReference type="Pfam" id="PF13401">
    <property type="entry name" value="AAA_22"/>
    <property type="match status" value="1"/>
</dbReference>
<dbReference type="InterPro" id="IPR027417">
    <property type="entry name" value="P-loop_NTPase"/>
</dbReference>
<dbReference type="CDD" id="cd00200">
    <property type="entry name" value="WD40"/>
    <property type="match status" value="2"/>
</dbReference>
<dbReference type="Pfam" id="PF25469">
    <property type="entry name" value="WHD_NWD1"/>
    <property type="match status" value="1"/>
</dbReference>
<evidence type="ECO:0000313" key="11">
    <source>
        <dbReference type="Proteomes" id="UP000596742"/>
    </source>
</evidence>
<evidence type="ECO:0000256" key="1">
    <source>
        <dbReference type="ARBA" id="ARBA00022574"/>
    </source>
</evidence>
<dbReference type="PROSITE" id="PS01357">
    <property type="entry name" value="ZF_ZZ_1"/>
    <property type="match status" value="1"/>
</dbReference>
<dbReference type="OrthoDB" id="6062327at2759"/>
<dbReference type="InterPro" id="IPR057588">
    <property type="entry name" value="NWD1/2-like_WH"/>
</dbReference>
<feature type="repeat" description="WD" evidence="6">
    <location>
        <begin position="2016"/>
        <end position="2057"/>
    </location>
</feature>
<dbReference type="InterPro" id="IPR036322">
    <property type="entry name" value="WD40_repeat_dom_sf"/>
</dbReference>
<dbReference type="SUPFAM" id="SSF50998">
    <property type="entry name" value="Quinoprotein alcohol dehydrogenase-like"/>
    <property type="match status" value="1"/>
</dbReference>
<dbReference type="Gene3D" id="3.40.50.300">
    <property type="entry name" value="P-loop containing nucleotide triphosphate hydrolases"/>
    <property type="match status" value="1"/>
</dbReference>
<feature type="repeat" description="WD" evidence="6">
    <location>
        <begin position="1769"/>
        <end position="1810"/>
    </location>
</feature>
<sequence length="2277" mass="258561">MTAVSSSKDDFKTETSNISPGETSRTSGFDDIGQAQPVTKEQDYLTHDLISTEIQDEPRVQGCLSHFLTFAGERITDRYAGEKIKPQSRVVKTSWSPKEDMQLGTIVKVKRSGKEVHVQWDKMEDKVNLLDLRLVAATEKSSRVVLMSRTIIPSSTVSDMQVGKNVNLRLLDNAQIIIKKIKQGSRVVKKSWIPKEEKPLGTIVMVKTLRREVYVQWDQIEEKVYLHDIRLESSQPCANRQKEEGSRVVRIVRTSEDKSYIGTIVKVNITNQTARVQWDKQPEEKLQLYKLRLIGNYLTDKIEKGSRVVKKTQTTREEIPFGTIVNINKSIKVVQVKWDKPEEKVNTLDLRLYDNAPSGVKHINVTCDECFTYPIRGMRWKCLHCDSYDLCTVCYMANKHKVSHIFSRIQSEDSKGKEMPTRFDVKLTGYAFALGIQENAEVLLRKDNRKRGVVLAMQDDEVQVQWSPNHKKNQHNILELQCESTVARQFYPDHLPILGKDTLGHLDVDFSHNNTKQKIQVNIRYQIDKEKKRSYKPALYLIFANKLNTDDKDDRYQLMDEVFEYSNVLDEKVLPVIISICNGGLNEDVLISASSLLLPIIRLKKSSPDVTILTLENGSIEKATEHMTNLKTPWTVRKSETLIAIKNAETTEEISAINEVQSNLNFEALICHVVIGDFELERYHLWRDALPALQQECVQHGLDVVWMDVHYGSEIDHVQDAYRFQEHLEEIKKCHQQSVGPFFVCLIGNKYGDCPLPIHLDEQEFQDIRKGILSCGKDTTLLDEWYSKDGNSVPSVYTLRPIREKYQNYEFRPKMNLKDHQTAVENWTTTYKDLLNLIQQGAKQTFNKVVNLDKKEKFDNSGLETEITEALSLSPKDCVFLERNIESINTGVVGATSFVDLAADIAIDSNKQKLLDRLKDRIRKNVITENIFKFDIAWLECENVHKAIEQHGEYMENIIAGVTTRLISIVKKCVNKQNDIEDEIQPVSSDILVHLHHCKNMMTDSSLSGFEKLLSIVHNLILTGRKVEHNPILITGSSGCGKSTLISTICHQIRNLLGEDIILIVRCLGLSPQSVDGKQLLQGICMQINHVLHQNIDLKSYDLKHLNSYFNGLKNRIANSSNNFVIVIDDVDHLEGINGIKPLEESGEFDWLSTKLPAKVHLIMSSQKIENENGVLKRLASKCATTGSCVMFPQWTLQQYSLVLNKKLNDIHRTVTEEQEAILLQMFSNASTCPVLINTIVEIAANWKDDTQPNLHLPSTITEALHHKMDNLEMVFGLKVIQQIVCYLLISDFGISEMEIMDCLSSNMEIIQTLDLASQLICRIPISLWISIRNQMEILLTKILIHRKQLFVWKNKAIKDILNRRYLLLSSDRAKYHLDLAYLFLEMSQDPEKDLFGSELCLVDPCRIVTCPQPLLYSNVRYNMRSINEVWIQVLNSGDISLLKEYVFCNFEYLLALTHSSSVDFLLEILQITMKQVLDAEISIVHQAVSTSRKILLKYPNQLANELISRLRKLKDLYTHHLDSLVTQCMRWCDSNTVPLMVPLTSWLHLQRIQLAAFVDGLDGIKHFTVLPNNQSILCSLGLVNIVLYHIPTKRILRTFSGHKGPVNCIELTNNSQCFITGSDDKCIRIWNLSEGLCTNIIKEHHGPVTCLTLSQNDDHVMSGSNDGNVLICEMSSGKKIHVLQGHKKAVTCLKLIDASKLLLSGSKDRTIIMWCMVDMIQLNTFRDYINNPILSIDVSSDSIFLLVACEDSTLNVISFATGSWIHQLKGHNGWINKVLVCEDCNHVIAVCQDGSVYVYNLRNTELLETFRGTYKPITDVRVSSDETLIYSCSDNMLKVWSLHKKYTNNSNDMKHSSTVTCVHAWDGTAATGSENGVIKVWNMEQVVLRDSYYKHTSSITCLQVSYDSSFIVSGSRDKTICVYDMRMQTVVTFYQEHKAPIQALCIFTDDSQVISIDCNSIVYIWKPHTAQTLRSYTNINARLFLLSSHGSHLVTTGGDQSVKVVALEDESIVTYINHAEHVTCLACSVDDKYMVTGSADKTLKIWEMFNGKLIQVLVENTATVCSVAIGDDNENVVSGCKNGQLTAWCVQTGAVKYQLIGHTNGITAVKLTNKGKLIISASLDSTIRLWSLQYGQQITMIDMHCPVINFSMSEDASRLVVQLEKNKYSPLLCLHNSPSVEGNPPWDPEVTKVLPINVKTRQHRLALEYPVQRLPTRKRIDSVSSVPEIVKVSPMRAPQSKKKGRRKPGKSKHYQLISRKTVDNSNHKLSSVCSIL</sequence>
<dbReference type="InterPro" id="IPR049945">
    <property type="entry name" value="AAA_22"/>
</dbReference>
<dbReference type="PROSITE" id="PS50135">
    <property type="entry name" value="ZF_ZZ_2"/>
    <property type="match status" value="1"/>
</dbReference>
<feature type="compositionally biased region" description="Polar residues" evidence="8">
    <location>
        <begin position="14"/>
        <end position="27"/>
    </location>
</feature>
<evidence type="ECO:0000256" key="6">
    <source>
        <dbReference type="PROSITE-ProRule" id="PRU00221"/>
    </source>
</evidence>
<name>A0A8B6DDW4_MYTGA</name>
<evidence type="ECO:0000256" key="4">
    <source>
        <dbReference type="ARBA" id="ARBA00022771"/>
    </source>
</evidence>
<dbReference type="InterPro" id="IPR011047">
    <property type="entry name" value="Quinoprotein_ADH-like_sf"/>
</dbReference>
<feature type="compositionally biased region" description="Basic residues" evidence="8">
    <location>
        <begin position="2240"/>
        <end position="2254"/>
    </location>
</feature>
<dbReference type="PANTHER" id="PTHR19871">
    <property type="entry name" value="BETA TRANSDUCIN-RELATED PROTEIN"/>
    <property type="match status" value="1"/>
</dbReference>
<keyword evidence="1 6" id="KW-0853">WD repeat</keyword>
<feature type="repeat" description="WD" evidence="6">
    <location>
        <begin position="1684"/>
        <end position="1715"/>
    </location>
</feature>
<dbReference type="InterPro" id="IPR043145">
    <property type="entry name" value="Znf_ZZ_sf"/>
</dbReference>
<keyword evidence="2" id="KW-0479">Metal-binding</keyword>
<reference evidence="10" key="1">
    <citation type="submission" date="2018-11" db="EMBL/GenBank/DDBJ databases">
        <authorList>
            <person name="Alioto T."/>
            <person name="Alioto T."/>
        </authorList>
    </citation>
    <scope>NUCLEOTIDE SEQUENCE</scope>
</reference>
<dbReference type="SUPFAM" id="SSF52540">
    <property type="entry name" value="P-loop containing nucleoside triphosphate hydrolases"/>
    <property type="match status" value="1"/>
</dbReference>
<dbReference type="Pfam" id="PF20426">
    <property type="entry name" value="NBCH_WD40"/>
    <property type="match status" value="1"/>
</dbReference>
<dbReference type="InterPro" id="IPR000433">
    <property type="entry name" value="Znf_ZZ"/>
</dbReference>
<keyword evidence="5" id="KW-0862">Zinc</keyword>
<dbReference type="PRINTS" id="PR00320">
    <property type="entry name" value="GPROTEINBRPT"/>
</dbReference>
<feature type="repeat" description="WD" evidence="6">
    <location>
        <begin position="2100"/>
        <end position="2141"/>
    </location>
</feature>
<organism evidence="10 11">
    <name type="scientific">Mytilus galloprovincialis</name>
    <name type="common">Mediterranean mussel</name>
    <dbReference type="NCBI Taxonomy" id="29158"/>
    <lineage>
        <taxon>Eukaryota</taxon>
        <taxon>Metazoa</taxon>
        <taxon>Spiralia</taxon>
        <taxon>Lophotrochozoa</taxon>
        <taxon>Mollusca</taxon>
        <taxon>Bivalvia</taxon>
        <taxon>Autobranchia</taxon>
        <taxon>Pteriomorphia</taxon>
        <taxon>Mytilida</taxon>
        <taxon>Mytiloidea</taxon>
        <taxon>Mytilidae</taxon>
        <taxon>Mytilinae</taxon>
        <taxon>Mytilus</taxon>
    </lineage>
</organism>
<evidence type="ECO:0000256" key="3">
    <source>
        <dbReference type="ARBA" id="ARBA00022737"/>
    </source>
</evidence>
<dbReference type="Proteomes" id="UP000596742">
    <property type="component" value="Unassembled WGS sequence"/>
</dbReference>
<feature type="repeat" description="WD" evidence="6">
    <location>
        <begin position="1642"/>
        <end position="1683"/>
    </location>
</feature>
<keyword evidence="4 7" id="KW-0863">Zinc-finger</keyword>